<name>A0A9N7Y648_PLEPL</name>
<dbReference type="PANTHER" id="PTHR16520:SF3">
    <property type="entry name" value="KINETOCHORE SCAFFOLD 1"/>
    <property type="match status" value="1"/>
</dbReference>
<dbReference type="CDD" id="cd22817">
    <property type="entry name" value="DRWD-N_Knl1"/>
    <property type="match status" value="1"/>
</dbReference>
<dbReference type="GO" id="GO:0005634">
    <property type="term" value="C:nucleus"/>
    <property type="evidence" value="ECO:0007669"/>
    <property type="project" value="TreeGrafter"/>
</dbReference>
<feature type="compositionally biased region" description="Basic and acidic residues" evidence="2">
    <location>
        <begin position="1282"/>
        <end position="1294"/>
    </location>
</feature>
<feature type="region of interest" description="Disordered" evidence="2">
    <location>
        <begin position="1245"/>
        <end position="1304"/>
    </location>
</feature>
<feature type="compositionally biased region" description="Basic and acidic residues" evidence="2">
    <location>
        <begin position="822"/>
        <end position="841"/>
    </location>
</feature>
<dbReference type="Pfam" id="PF19221">
    <property type="entry name" value="MELT"/>
    <property type="match status" value="8"/>
</dbReference>
<feature type="region of interest" description="Disordered" evidence="2">
    <location>
        <begin position="1492"/>
        <end position="1522"/>
    </location>
</feature>
<feature type="compositionally biased region" description="Basic and acidic residues" evidence="2">
    <location>
        <begin position="1049"/>
        <end position="1068"/>
    </location>
</feature>
<feature type="compositionally biased region" description="Polar residues" evidence="2">
    <location>
        <begin position="1270"/>
        <end position="1281"/>
    </location>
</feature>
<protein>
    <recommendedName>
        <fullName evidence="3">Knl1 C-terminal RWD domain-containing protein</fullName>
    </recommendedName>
</protein>
<dbReference type="InterPro" id="IPR043651">
    <property type="entry name" value="KNL1_MELT_rpt"/>
</dbReference>
<feature type="region of interest" description="Disordered" evidence="2">
    <location>
        <begin position="693"/>
        <end position="712"/>
    </location>
</feature>
<dbReference type="GO" id="GO:0008608">
    <property type="term" value="P:attachment of spindle microtubules to kinetochore"/>
    <property type="evidence" value="ECO:0007669"/>
    <property type="project" value="InterPro"/>
</dbReference>
<evidence type="ECO:0000256" key="2">
    <source>
        <dbReference type="SAM" id="MobiDB-lite"/>
    </source>
</evidence>
<organism evidence="4 5">
    <name type="scientific">Pleuronectes platessa</name>
    <name type="common">European plaice</name>
    <dbReference type="NCBI Taxonomy" id="8262"/>
    <lineage>
        <taxon>Eukaryota</taxon>
        <taxon>Metazoa</taxon>
        <taxon>Chordata</taxon>
        <taxon>Craniata</taxon>
        <taxon>Vertebrata</taxon>
        <taxon>Euteleostomi</taxon>
        <taxon>Actinopterygii</taxon>
        <taxon>Neopterygii</taxon>
        <taxon>Teleostei</taxon>
        <taxon>Neoteleostei</taxon>
        <taxon>Acanthomorphata</taxon>
        <taxon>Carangaria</taxon>
        <taxon>Pleuronectiformes</taxon>
        <taxon>Pleuronectoidei</taxon>
        <taxon>Pleuronectidae</taxon>
        <taxon>Pleuronectes</taxon>
    </lineage>
</organism>
<feature type="coiled-coil region" evidence="1">
    <location>
        <begin position="1973"/>
        <end position="2007"/>
    </location>
</feature>
<feature type="compositionally biased region" description="Basic and acidic residues" evidence="2">
    <location>
        <begin position="1139"/>
        <end position="1156"/>
    </location>
</feature>
<feature type="compositionally biased region" description="Polar residues" evidence="2">
    <location>
        <begin position="1031"/>
        <end position="1047"/>
    </location>
</feature>
<dbReference type="InterPro" id="IPR040850">
    <property type="entry name" value="Knl1_RWD_C"/>
</dbReference>
<proteinExistence type="predicted"/>
<feature type="compositionally biased region" description="Basic and acidic residues" evidence="2">
    <location>
        <begin position="1677"/>
        <end position="1692"/>
    </location>
</feature>
<dbReference type="PANTHER" id="PTHR16520">
    <property type="entry name" value="KINETOCHORE SCAFFOLD 1"/>
    <property type="match status" value="1"/>
</dbReference>
<feature type="compositionally biased region" description="Polar residues" evidence="2">
    <location>
        <begin position="1500"/>
        <end position="1516"/>
    </location>
</feature>
<dbReference type="Proteomes" id="UP001153269">
    <property type="component" value="Unassembled WGS sequence"/>
</dbReference>
<comment type="caution">
    <text evidence="4">The sequence shown here is derived from an EMBL/GenBank/DDBJ whole genome shotgun (WGS) entry which is preliminary data.</text>
</comment>
<feature type="domain" description="Knl1 C-terminal RWD" evidence="3">
    <location>
        <begin position="1977"/>
        <end position="2128"/>
    </location>
</feature>
<sequence length="2243" mass="247621">MWSTSLGWDAAYCACAEAAKFKPADVSPVAPVGKPEELARSSREWKMEPQDFAKKDREGSGFSKRRLSSILKGPRKSARFPDPEQQENVVESAKPVEKRISRRVSFAAANDVLLFSKDVKNPSLARSPLQELMTAAGATAQNRVQVVVAEDGIPQTRALETLLNAPLHASQQDKVSLDTVEGFGEKTVMFSTDDAFMDMTHSQTMNVSSYADTSLAVCDALPAGEEKKWMFTADDASMDVSLLPARKKDLSVEKRDIPSSVSSLDHGFENFLASLSKPGGPSSLATVDTNISVAQVKTRKANVDKENLLPASISAVMESLNKPRKAEESSCGLGPDVDVSMNLTEVQTGRILSVAVDDNPFQCLFPTQDMYALSDEGESQTAKVTMIKSEPKVMASSKNAGRNASQPRRKVNLNARDENTDKTIRFTAGDEFMDMTQSHTVNIARGPLAPQPGSADGLESGFKNFLTGLSNPAVPSVNTGIERVSPLTAASSQKTINMDRPLYELKTPMPDASKENWSLNPSRSCRESSMGGEICPDNDMTMEMTENQTGRILEVSGSNDPFQFLFPSQDIYPHGENLKKEEKTSGQKNSEALGSLKHAGLHTQDEFDPEDDHREKTVRFSADDACMDVTRSHTVHIGTDFSHKHSGSLSSKDKTIRFNVKDAGMDMTQCLTVNIANNLGSDSILLSEKKPEIEKRGPLRDRSSSAHGLDPNRFLTSVDPVFERKTSTAAPFSNVRDSSAGGTICPEDDVSMDMDMTEAQTGRIVGLTHTDDPLQGPFPPQDLFPQSGYLKKPEMTSGRKSSGALGSSGRTGMGTSWKSSLKTKEQKPQDELDPEDDHREKTVRFSADDACMDVTRSHTVHIGTDFSHKHSGSLSSKDKTIRFNVKDAGMDMTQCLTVNIANNLGSDSILLSEKKPESEKRVPLRDRSSSAHGLDPESNSFLTSVDPVFERKTSTAAPFSNVRDSSAGGTICPEDDVSMDMDMTEAQTGRIVGLTHTEDPLQGPFPPQDLFPQSGYLKKAEMASGRKSSGALGSSGRTGMGTSWKSSLKTKEQKPQVEFDPEDDHREKTVRFSADDACMDVTRSHTVHIGTDFSHKHSGSLSYKDKTIRFNVKDAGMDMTQCLTVNIANNLGSDSILLSEKEPESEKRGPLRDRSSSAHGLDPNSFLTSVDPVFERKTSTAAPFSNVRDSSAGGTICPEDDVSMDMDMTEAQTGRIVGLTHTEDPLQGPFPPQDFFPQSGYLKKAEMTSGRKSSGALGSSGRTGVDKSSRTSFKTTMQRSQVKFDAEGDCRGESVRSSPDDADTNVTDCLDVDVVTTTASHSVLPHQETNITESHRDTDLHLIGKKRGRSLSTRSLDPGFQNSLSRMSCPWVNPVKVVTPAGQRPPEAADASDHLQIQNPGVDTTNDALEKSQNKTLTDFTEIDQSMEMTEAQTGHIFGKSCTDELPQGLTSQDSDLKFELSKQTEAKSRQIDKAVEISNLTESADSFEIVTRKEPEPQYETTSSQKMDDGSSLSAVDQDLDSFGSRKSRRISLADIHSKVKRLSHMINTAPGALPHFDDGLDENKPLPAAEPELDMSLESKEEETQNQYLTRGAESPAAATPFNLKTKHLMSRLSMGGFKAKLPQLSKPSDPKVLNWAGEHTKTMTVNVTNQLSSIDHDVSDIFDEQLDSSEDVSDTLKPKSPEEIPEKVTSHQQEAEIELLEEDVFEEDFISAVQGKKRPLPNDEINMEDEKRMKASTEEAEDINDMESQSHFVEYDGNLTSAPTMTTHTTDCSSSSSHTASGRCEATFESTFKHSMYESQLEDYTSDAQKKLADGTITVLEFLKLFNIDFVIHNSRQSVLPGRILSDTERTEIDVLREKHICRPKQTVYETDVLSLTEKVEGLKVRLQDLDKPLRTMNQALWDEMRNSSEKELKSFDLEEQQKLRGTIEQADEMIKSLDDCICEMEAELAAVEEKGFEGKPGLRSRQEEMKNVSEALADNDRQVAELELQKKQNSSKLNRLQTDTRNLESHITAMHLVNEWKLGEKQENCSIYTFLHETMHLQLVYEKSEGTDADHQTERKISRINFKLQLNDERSRCHARLVHKLLSHYVDREASWVEKYPTSRHVPTLLHDVGLVVSRCRLLGEELRLLKMWGGLQLDILDISCEDTRVHIVFSSLKTLSKFKVVFSVGLIEQLCVVQVKSFNNVIGGTGRQQIEEVVASFIPVQEPPDEDHQKDSRSPSVLRPVVDCGCFPLYVLSS</sequence>
<feature type="compositionally biased region" description="Basic and acidic residues" evidence="2">
    <location>
        <begin position="912"/>
        <end position="929"/>
    </location>
</feature>
<keyword evidence="1" id="KW-0175">Coiled coil</keyword>
<feature type="region of interest" description="Disordered" evidence="2">
    <location>
        <begin position="1670"/>
        <end position="1692"/>
    </location>
</feature>
<feature type="region of interest" description="Disordered" evidence="2">
    <location>
        <begin position="508"/>
        <end position="539"/>
    </location>
</feature>
<feature type="compositionally biased region" description="Polar residues" evidence="2">
    <location>
        <begin position="798"/>
        <end position="820"/>
    </location>
</feature>
<evidence type="ECO:0000259" key="3">
    <source>
        <dbReference type="Pfam" id="PF18210"/>
    </source>
</evidence>
<evidence type="ECO:0000313" key="4">
    <source>
        <dbReference type="EMBL" id="CAB1413957.1"/>
    </source>
</evidence>
<feature type="compositionally biased region" description="Basic and acidic residues" evidence="2">
    <location>
        <begin position="34"/>
        <end position="59"/>
    </location>
</feature>
<feature type="region of interest" description="Disordered" evidence="2">
    <location>
        <begin position="30"/>
        <end position="68"/>
    </location>
</feature>
<dbReference type="GO" id="GO:0034501">
    <property type="term" value="P:protein localization to kinetochore"/>
    <property type="evidence" value="ECO:0007669"/>
    <property type="project" value="InterPro"/>
</dbReference>
<feature type="compositionally biased region" description="Polar residues" evidence="2">
    <location>
        <begin position="1250"/>
        <end position="1262"/>
    </location>
</feature>
<feature type="region of interest" description="Disordered" evidence="2">
    <location>
        <begin position="1019"/>
        <end position="1068"/>
    </location>
</feature>
<dbReference type="GO" id="GO:0051301">
    <property type="term" value="P:cell division"/>
    <property type="evidence" value="ECO:0007669"/>
    <property type="project" value="InterPro"/>
</dbReference>
<feature type="region of interest" description="Disordered" evidence="2">
    <location>
        <begin position="1138"/>
        <end position="1168"/>
    </location>
</feature>
<keyword evidence="5" id="KW-1185">Reference proteome</keyword>
<gene>
    <name evidence="4" type="ORF">PLEPLA_LOCUS1660</name>
</gene>
<dbReference type="Pfam" id="PF18210">
    <property type="entry name" value="Knl1_RWD_C"/>
    <property type="match status" value="1"/>
</dbReference>
<feature type="region of interest" description="Disordered" evidence="2">
    <location>
        <begin position="768"/>
        <end position="841"/>
    </location>
</feature>
<accession>A0A9N7Y648</accession>
<evidence type="ECO:0000256" key="1">
    <source>
        <dbReference type="SAM" id="Coils"/>
    </source>
</evidence>
<reference evidence="4" key="1">
    <citation type="submission" date="2020-03" db="EMBL/GenBank/DDBJ databases">
        <authorList>
            <person name="Weist P."/>
        </authorList>
    </citation>
    <scope>NUCLEOTIDE SEQUENCE</scope>
</reference>
<feature type="compositionally biased region" description="Basic and acidic residues" evidence="2">
    <location>
        <begin position="693"/>
        <end position="704"/>
    </location>
</feature>
<evidence type="ECO:0000313" key="5">
    <source>
        <dbReference type="Proteomes" id="UP001153269"/>
    </source>
</evidence>
<dbReference type="EMBL" id="CADEAL010000080">
    <property type="protein sequence ID" value="CAB1413957.1"/>
    <property type="molecule type" value="Genomic_DNA"/>
</dbReference>
<feature type="region of interest" description="Disordered" evidence="2">
    <location>
        <begin position="911"/>
        <end position="939"/>
    </location>
</feature>
<dbReference type="InterPro" id="IPR037388">
    <property type="entry name" value="Blinkin"/>
</dbReference>